<evidence type="ECO:0000259" key="1">
    <source>
        <dbReference type="Pfam" id="PF10119"/>
    </source>
</evidence>
<dbReference type="Pfam" id="PF10119">
    <property type="entry name" value="MethyTransf_Reg"/>
    <property type="match status" value="1"/>
</dbReference>
<proteinExistence type="predicted"/>
<dbReference type="OrthoDB" id="323463at2"/>
<sequence length="511" mass="56900">MTDWTSGYVANVGYTYGYYAELSPLRAQLLMLNAGLALPQHGIACELGFGQGVSANVHAAASGSTWYGTDFNPSQAAFARDLAASYTNGAQLYDQSFAEFCSRDDLPDFDYIGLHGIWSWISNENRHIIVDFIRRKLKVGGIVYVSYNTSPGWSAMVPVRNLLARHAEIMTPPGAGVVGKVDSAIAFAHKLWAANPLFARAYPLIGEKLKAMEKQDRHYLAHEYFNRDWLPMSFAEMADWMETAKLSFGCSATALDHLPQLHLSAEQKTLLNEISDPVFRESVRDFVVNQQFRRDYWVKGPRPLNALERVSQLRQLRLVMMRPLQEVDMTITGTLGQGTMEEKVYRPLLELMSDFRPRTLGEIEFALREYQVNLIQLVECALVMAEKAVLVAAQDDDAIAEARPRTAQLNKTLLTYARNGRGLAYLASPVTGGALPLSVVQQLLLLAYVEGKKQSDEWAEYAWQLLKIQQQAVLKDGKALEGDAANLAELKVQAAGFQTSRLPMLQALGVV</sequence>
<feature type="domain" description="Methyltransferase regulatory" evidence="1">
    <location>
        <begin position="216"/>
        <end position="299"/>
    </location>
</feature>
<name>A0A1M7NSE3_9BURK</name>
<organism evidence="2 3">
    <name type="scientific">Duganella sacchari</name>
    <dbReference type="NCBI Taxonomy" id="551987"/>
    <lineage>
        <taxon>Bacteria</taxon>
        <taxon>Pseudomonadati</taxon>
        <taxon>Pseudomonadota</taxon>
        <taxon>Betaproteobacteria</taxon>
        <taxon>Burkholderiales</taxon>
        <taxon>Oxalobacteraceae</taxon>
        <taxon>Telluria group</taxon>
        <taxon>Duganella</taxon>
    </lineage>
</organism>
<dbReference type="RefSeq" id="WP_072783986.1">
    <property type="nucleotide sequence ID" value="NZ_FRCX01000004.1"/>
</dbReference>
<reference evidence="3" key="1">
    <citation type="submission" date="2016-11" db="EMBL/GenBank/DDBJ databases">
        <authorList>
            <person name="Varghese N."/>
            <person name="Submissions S."/>
        </authorList>
    </citation>
    <scope>NUCLEOTIDE SEQUENCE [LARGE SCALE GENOMIC DNA]</scope>
    <source>
        <strain evidence="3">Sac-22</strain>
    </source>
</reference>
<accession>A0A1M7NSE3</accession>
<dbReference type="InterPro" id="IPR018773">
    <property type="entry name" value="MeTrfase_reg_dom_prd"/>
</dbReference>
<dbReference type="AlphaFoldDB" id="A0A1M7NSE3"/>
<dbReference type="EMBL" id="FRCX01000004">
    <property type="protein sequence ID" value="SHN06987.1"/>
    <property type="molecule type" value="Genomic_DNA"/>
</dbReference>
<gene>
    <name evidence="2" type="ORF">SAMN05192549_104159</name>
</gene>
<keyword evidence="3" id="KW-1185">Reference proteome</keyword>
<evidence type="ECO:0000313" key="3">
    <source>
        <dbReference type="Proteomes" id="UP000184339"/>
    </source>
</evidence>
<dbReference type="Gene3D" id="3.40.50.150">
    <property type="entry name" value="Vaccinia Virus protein VP39"/>
    <property type="match status" value="1"/>
</dbReference>
<dbReference type="GO" id="GO:0008168">
    <property type="term" value="F:methyltransferase activity"/>
    <property type="evidence" value="ECO:0007669"/>
    <property type="project" value="UniProtKB-KW"/>
</dbReference>
<dbReference type="Proteomes" id="UP000184339">
    <property type="component" value="Unassembled WGS sequence"/>
</dbReference>
<dbReference type="InterPro" id="IPR029063">
    <property type="entry name" value="SAM-dependent_MTases_sf"/>
</dbReference>
<dbReference type="GO" id="GO:0032259">
    <property type="term" value="P:methylation"/>
    <property type="evidence" value="ECO:0007669"/>
    <property type="project" value="UniProtKB-KW"/>
</dbReference>
<dbReference type="SUPFAM" id="SSF53335">
    <property type="entry name" value="S-adenosyl-L-methionine-dependent methyltransferases"/>
    <property type="match status" value="1"/>
</dbReference>
<keyword evidence="2" id="KW-0808">Transferase</keyword>
<dbReference type="STRING" id="551987.SAMN05192549_104159"/>
<keyword evidence="2" id="KW-0489">Methyltransferase</keyword>
<protein>
    <submittedName>
        <fullName evidence="2">Predicted methyltransferase regulatory domain-containing protein</fullName>
    </submittedName>
</protein>
<evidence type="ECO:0000313" key="2">
    <source>
        <dbReference type="EMBL" id="SHN06987.1"/>
    </source>
</evidence>